<accession>A0A6M0S6T5</accession>
<dbReference type="AlphaFoldDB" id="A0A6M0S6T5"/>
<name>A0A6M0S6T5_9CYAN</name>
<organism evidence="1 2">
    <name type="scientific">Adonisia turfae CCMR0082</name>
    <dbReference type="NCBI Taxonomy" id="2304604"/>
    <lineage>
        <taxon>Bacteria</taxon>
        <taxon>Bacillati</taxon>
        <taxon>Cyanobacteriota</taxon>
        <taxon>Adonisia</taxon>
        <taxon>Adonisia turfae</taxon>
    </lineage>
</organism>
<comment type="caution">
    <text evidence="1">The sequence shown here is derived from an EMBL/GenBank/DDBJ whole genome shotgun (WGS) entry which is preliminary data.</text>
</comment>
<sequence length="175" mass="20107">MKNIEIQFDWANRPNSEPTQSERVFIQVPDRLSEEDIDLSVCWAGKSHGIQTGYDLKTQDWEWWDIDQEIPDSVPFFPLGIGRLQELAKTVAKPKYTVGQIVEITPDDRKDFHPGTRGLIVAVHAYNDDETPYTSYIVQIADDPPSEHNDFFNGYVYEGPWTTSVFETQVNEVLV</sequence>
<dbReference type="RefSeq" id="WP_163664217.1">
    <property type="nucleotide sequence ID" value="NZ_QZCE01000002.1"/>
</dbReference>
<proteinExistence type="predicted"/>
<evidence type="ECO:0000313" key="1">
    <source>
        <dbReference type="EMBL" id="NEZ64154.1"/>
    </source>
</evidence>
<reference evidence="1 2" key="1">
    <citation type="journal article" date="2020" name="Microb. Ecol.">
        <title>Ecogenomics of the Marine Benthic Filamentous Cyanobacterium Adonisia.</title>
        <authorList>
            <person name="Walter J.M."/>
            <person name="Coutinho F.H."/>
            <person name="Leomil L."/>
            <person name="Hargreaves P.I."/>
            <person name="Campeao M.E."/>
            <person name="Vieira V.V."/>
            <person name="Silva B.S."/>
            <person name="Fistarol G.O."/>
            <person name="Salomon P.S."/>
            <person name="Sawabe T."/>
            <person name="Mino S."/>
            <person name="Hosokawa M."/>
            <person name="Miyashita H."/>
            <person name="Maruyama F."/>
            <person name="van Verk M.C."/>
            <person name="Dutilh B.E."/>
            <person name="Thompson C.C."/>
            <person name="Thompson F.L."/>
        </authorList>
    </citation>
    <scope>NUCLEOTIDE SEQUENCE [LARGE SCALE GENOMIC DNA]</scope>
    <source>
        <strain evidence="1 2">CCMR0082</strain>
    </source>
</reference>
<evidence type="ECO:0000313" key="2">
    <source>
        <dbReference type="Proteomes" id="UP000473574"/>
    </source>
</evidence>
<dbReference type="EMBL" id="QZCE01000002">
    <property type="protein sequence ID" value="NEZ64154.1"/>
    <property type="molecule type" value="Genomic_DNA"/>
</dbReference>
<dbReference type="Proteomes" id="UP000473574">
    <property type="component" value="Unassembled WGS sequence"/>
</dbReference>
<gene>
    <name evidence="1" type="ORF">D0962_15375</name>
</gene>
<protein>
    <submittedName>
        <fullName evidence="1">Uncharacterized protein</fullName>
    </submittedName>
</protein>